<sequence length="72" mass="8265">MKFTNGCKLALSALVLATSHAYAEQSYLESTYGISAEEVQLRLDLQEQVITLSEKLNTIFRLHNIMQSWRFL</sequence>
<accession>A0A3S4QNC3</accession>
<gene>
    <name evidence="2" type="ORF">NCTC10297_00209</name>
</gene>
<dbReference type="AlphaFoldDB" id="A0A3S4QNC3"/>
<evidence type="ECO:0000313" key="2">
    <source>
        <dbReference type="EMBL" id="VEG12290.1"/>
    </source>
</evidence>
<dbReference type="EMBL" id="LR134343">
    <property type="protein sequence ID" value="VEG12290.1"/>
    <property type="molecule type" value="Genomic_DNA"/>
</dbReference>
<dbReference type="KEGG" id="mcun:NCTC10297_00209"/>
<feature type="chain" id="PRO_5018742379" evidence="1">
    <location>
        <begin position="24"/>
        <end position="72"/>
    </location>
</feature>
<keyword evidence="1" id="KW-0732">Signal</keyword>
<name>A0A3S4QNC3_9GAMM</name>
<reference evidence="2 3" key="1">
    <citation type="submission" date="2018-12" db="EMBL/GenBank/DDBJ databases">
        <authorList>
            <consortium name="Pathogen Informatics"/>
        </authorList>
    </citation>
    <scope>NUCLEOTIDE SEQUENCE [LARGE SCALE GENOMIC DNA]</scope>
    <source>
        <strain evidence="2 3">NCTC10297</strain>
    </source>
</reference>
<evidence type="ECO:0000256" key="1">
    <source>
        <dbReference type="SAM" id="SignalP"/>
    </source>
</evidence>
<feature type="signal peptide" evidence="1">
    <location>
        <begin position="1"/>
        <end position="23"/>
    </location>
</feature>
<dbReference type="RefSeq" id="WP_126329464.1">
    <property type="nucleotide sequence ID" value="NZ_LR134343.1"/>
</dbReference>
<evidence type="ECO:0000313" key="3">
    <source>
        <dbReference type="Proteomes" id="UP000274100"/>
    </source>
</evidence>
<organism evidence="2 3">
    <name type="scientific">Moraxella cuniculi</name>
    <dbReference type="NCBI Taxonomy" id="34061"/>
    <lineage>
        <taxon>Bacteria</taxon>
        <taxon>Pseudomonadati</taxon>
        <taxon>Pseudomonadota</taxon>
        <taxon>Gammaproteobacteria</taxon>
        <taxon>Moraxellales</taxon>
        <taxon>Moraxellaceae</taxon>
        <taxon>Moraxella</taxon>
    </lineage>
</organism>
<dbReference type="Proteomes" id="UP000274100">
    <property type="component" value="Chromosome"/>
</dbReference>
<protein>
    <submittedName>
        <fullName evidence="2">Uncharacterized protein</fullName>
    </submittedName>
</protein>
<proteinExistence type="predicted"/>